<keyword evidence="3" id="KW-1185">Reference proteome</keyword>
<dbReference type="OrthoDB" id="145053at2157"/>
<organism evidence="2 3">
    <name type="scientific">Methanothermobacter tenebrarum</name>
    <dbReference type="NCBI Taxonomy" id="680118"/>
    <lineage>
        <taxon>Archaea</taxon>
        <taxon>Methanobacteriati</taxon>
        <taxon>Methanobacteriota</taxon>
        <taxon>Methanomada group</taxon>
        <taxon>Methanobacteria</taxon>
        <taxon>Methanobacteriales</taxon>
        <taxon>Methanobacteriaceae</taxon>
        <taxon>Methanothermobacter</taxon>
    </lineage>
</organism>
<dbReference type="Gene3D" id="1.10.8.10">
    <property type="entry name" value="DNA helicase RuvA subunit, C-terminal domain"/>
    <property type="match status" value="1"/>
</dbReference>
<name>A0A328PDD0_9EURY</name>
<accession>A0A328PDD0</accession>
<evidence type="ECO:0000313" key="2">
    <source>
        <dbReference type="EMBL" id="RAO79293.1"/>
    </source>
</evidence>
<dbReference type="AlphaFoldDB" id="A0A328PDD0"/>
<gene>
    <name evidence="2" type="ORF">DPC56_02980</name>
</gene>
<dbReference type="NCBIfam" id="TIGR03277">
    <property type="entry name" value="methan_mark_9"/>
    <property type="match status" value="1"/>
</dbReference>
<reference evidence="2 3" key="1">
    <citation type="submission" date="2018-06" db="EMBL/GenBank/DDBJ databases">
        <title>Draft genome sequence of hyperthermophilic methanogen Methanothermobacter tenebrarum sp. MCM-B 1447.</title>
        <authorList>
            <person name="Pore S.D."/>
            <person name="Dagar S."/>
            <person name="Dhakephalkar P.K."/>
        </authorList>
    </citation>
    <scope>NUCLEOTIDE SEQUENCE [LARGE SCALE GENOMIC DNA]</scope>
    <source>
        <strain evidence="2 3">MCM B 1447</strain>
    </source>
</reference>
<sequence>MGWDDAPSHVCRGGDKRALAFCCPPIKPCPILYALEDAGLTPQEYIAIKEEFAKKTRLGEGEGTCFGSLVWCCKPSKPCPFRDLVMKKINMTVDEYMELKKELAKRLVGKAEIIDKKDIKALAEAFNVTMEDAREALIQAKNDLRTAMKILRMKTLEQG</sequence>
<protein>
    <submittedName>
        <fullName evidence="2">Methanogenesis marker 9 domain-containing protein</fullName>
    </submittedName>
</protein>
<evidence type="ECO:0000256" key="1">
    <source>
        <dbReference type="SAM" id="Coils"/>
    </source>
</evidence>
<evidence type="ECO:0000313" key="3">
    <source>
        <dbReference type="Proteomes" id="UP000249782"/>
    </source>
</evidence>
<proteinExistence type="predicted"/>
<comment type="caution">
    <text evidence="2">The sequence shown here is derived from an EMBL/GenBank/DDBJ whole genome shotgun (WGS) entry which is preliminary data.</text>
</comment>
<dbReference type="Proteomes" id="UP000249782">
    <property type="component" value="Unassembled WGS sequence"/>
</dbReference>
<dbReference type="InterPro" id="IPR009060">
    <property type="entry name" value="UBA-like_sf"/>
</dbReference>
<dbReference type="InterPro" id="IPR017671">
    <property type="entry name" value="Methan_mark_9"/>
</dbReference>
<dbReference type="EMBL" id="QLOE01000003">
    <property type="protein sequence ID" value="RAO79293.1"/>
    <property type="molecule type" value="Genomic_DNA"/>
</dbReference>
<feature type="coiled-coil region" evidence="1">
    <location>
        <begin position="86"/>
        <end position="150"/>
    </location>
</feature>
<dbReference type="RefSeq" id="WP_112093582.1">
    <property type="nucleotide sequence ID" value="NZ_QLOE01000003.1"/>
</dbReference>
<keyword evidence="1" id="KW-0175">Coiled coil</keyword>
<dbReference type="SUPFAM" id="SSF46934">
    <property type="entry name" value="UBA-like"/>
    <property type="match status" value="1"/>
</dbReference>